<dbReference type="EMBL" id="AMCI01001526">
    <property type="protein sequence ID" value="EJX05271.1"/>
    <property type="molecule type" value="Genomic_DNA"/>
</dbReference>
<feature type="region of interest" description="Disordered" evidence="1">
    <location>
        <begin position="90"/>
        <end position="109"/>
    </location>
</feature>
<gene>
    <name evidence="2" type="ORF">EVA_06627</name>
</gene>
<feature type="compositionally biased region" description="Polar residues" evidence="1">
    <location>
        <begin position="90"/>
        <end position="99"/>
    </location>
</feature>
<proteinExistence type="predicted"/>
<reference evidence="2" key="1">
    <citation type="journal article" date="2012" name="PLoS ONE">
        <title>Gene sets for utilization of primary and secondary nutrition supplies in the distal gut of endangered iberian lynx.</title>
        <authorList>
            <person name="Alcaide M."/>
            <person name="Messina E."/>
            <person name="Richter M."/>
            <person name="Bargiela R."/>
            <person name="Peplies J."/>
            <person name="Huws S.A."/>
            <person name="Newbold C.J."/>
            <person name="Golyshin P.N."/>
            <person name="Simon M.A."/>
            <person name="Lopez G."/>
            <person name="Yakimov M.M."/>
            <person name="Ferrer M."/>
        </authorList>
    </citation>
    <scope>NUCLEOTIDE SEQUENCE</scope>
</reference>
<accession>J9CYE0</accession>
<organism evidence="2">
    <name type="scientific">gut metagenome</name>
    <dbReference type="NCBI Taxonomy" id="749906"/>
    <lineage>
        <taxon>unclassified sequences</taxon>
        <taxon>metagenomes</taxon>
        <taxon>organismal metagenomes</taxon>
    </lineage>
</organism>
<dbReference type="AlphaFoldDB" id="J9CYE0"/>
<sequence length="109" mass="11977">MNVLQALKSISGYPIPATTLQDIAAGCGLDANGEVTEEMRTKAEFKRAKAKVYLYLSEAPNVSQGGISYSFSESERNRFRMRAKSILNSLGETDESLNGQEYGYQGEDL</sequence>
<evidence type="ECO:0000313" key="2">
    <source>
        <dbReference type="EMBL" id="EJX05271.1"/>
    </source>
</evidence>
<name>J9CYE0_9ZZZZ</name>
<protein>
    <submittedName>
        <fullName evidence="2">Uncharacterized protein</fullName>
    </submittedName>
</protein>
<evidence type="ECO:0000256" key="1">
    <source>
        <dbReference type="SAM" id="MobiDB-lite"/>
    </source>
</evidence>
<comment type="caution">
    <text evidence="2">The sequence shown here is derived from an EMBL/GenBank/DDBJ whole genome shotgun (WGS) entry which is preliminary data.</text>
</comment>